<feature type="domain" description="Tryptophan synthase beta chain-like PALP" evidence="7">
    <location>
        <begin position="1"/>
        <end position="269"/>
    </location>
</feature>
<evidence type="ECO:0000259" key="7">
    <source>
        <dbReference type="Pfam" id="PF00291"/>
    </source>
</evidence>
<name>A0A5E4Q497_9NEOP</name>
<keyword evidence="4" id="KW-0808">Transferase</keyword>
<comment type="similarity">
    <text evidence="2">Belongs to the cysteine synthase/cystathionine beta-synthase family.</text>
</comment>
<organism evidence="8 9">
    <name type="scientific">Leptidea sinapis</name>
    <dbReference type="NCBI Taxonomy" id="189913"/>
    <lineage>
        <taxon>Eukaryota</taxon>
        <taxon>Metazoa</taxon>
        <taxon>Ecdysozoa</taxon>
        <taxon>Arthropoda</taxon>
        <taxon>Hexapoda</taxon>
        <taxon>Insecta</taxon>
        <taxon>Pterygota</taxon>
        <taxon>Neoptera</taxon>
        <taxon>Endopterygota</taxon>
        <taxon>Lepidoptera</taxon>
        <taxon>Glossata</taxon>
        <taxon>Ditrysia</taxon>
        <taxon>Papilionoidea</taxon>
        <taxon>Pieridae</taxon>
        <taxon>Dismorphiinae</taxon>
        <taxon>Leptidea</taxon>
    </lineage>
</organism>
<protein>
    <recommendedName>
        <fullName evidence="7">Tryptophan synthase beta chain-like PALP domain-containing protein</fullName>
    </recommendedName>
</protein>
<evidence type="ECO:0000313" key="8">
    <source>
        <dbReference type="EMBL" id="VVC92161.1"/>
    </source>
</evidence>
<keyword evidence="3" id="KW-0028">Amino-acid biosynthesis</keyword>
<sequence>MNPGGSIKCRSSYNMIQKARERGTLKPGGMVIEMTSGNQGSGLAVVSAVLGHELVVHTSSGNSHQRAVHIEALGTKCIKHPQVEGTYGNVTLADINVAREAAEKMTKETGAYFILQFENPDNVGAHIETTGPEIWRQTGHNVDAFVAAVGTSGTFVGISSYLKGKNPDIKCFVAEPEGCEPIKGTPIVKPKHILQGSSYGEVPKLFNYEYYDGTITVTDEEALQYQKLIGSKEGLYVGYTSGANVAAAAKLLNSGKLPKDARVVTILCDTVVQEDIKSSALELIGNTPLLALDRLHPGPGRILVKCEFMNPGASLKCRSSLHMIQRARERGDLKAGGKIIEVTSGNQGCGLAVVSAVLGHELVAHMSSGNTRQRAIHMEALGATCIKHPQVEGSYGNVTFADVSVVIERATKMAEETGSYFVGQLMNNDNVEAHYLSTGPEIWRQSGHRVDAFLTTVGTAGTFVGVSKYLKEMNPECKCYVVEPVGCEPIKGCPIVKPKHMLQGSSYGIVPDLFKFEYLDGTLTVTDAEALQYQKLIGTKEGLYVGYTSGAHVAAAVKLLNSGKLHKDAWVVTILCDTALELIGNTPLVALDRLHPGPGRVLVKCEFMSPGASVKCRSSLHMIQKARERGDLKPGGKIIEVTSGNQGCGLAVVSAVLGHELVAHMSSGNSIQRAIHMEALGATCVKHPQVEGSYGNVTHADSLIAREAGTKMAEETGEYFVRQFMNQDNVEAHYLTTGPEIWRQTGHRVDAFVAATGTAGTFVGVSKCLKENNPNCKCYVLEPEGSEPIKGCPIVKPKHILQGSGYGVVPDLFKFEYMDGTVAVSDEEALKYQKLIGTKEGLFVGYTSGANVAAAVKLLNSGKLPKDAYVVTILCDTGLKYTPIPDWKPT</sequence>
<comment type="cofactor">
    <cofactor evidence="1">
        <name>pyridoxal 5'-phosphate</name>
        <dbReference type="ChEBI" id="CHEBI:597326"/>
    </cofactor>
</comment>
<feature type="domain" description="Tryptophan synthase beta chain-like PALP" evidence="7">
    <location>
        <begin position="581"/>
        <end position="876"/>
    </location>
</feature>
<keyword evidence="6" id="KW-0198">Cysteine biosynthesis</keyword>
<dbReference type="PROSITE" id="PS00901">
    <property type="entry name" value="CYS_SYNTHASE"/>
    <property type="match status" value="1"/>
</dbReference>
<dbReference type="FunFam" id="3.40.50.1100:FF:000006">
    <property type="entry name" value="Cysteine synthase"/>
    <property type="match status" value="1"/>
</dbReference>
<evidence type="ECO:0000256" key="2">
    <source>
        <dbReference type="ARBA" id="ARBA00007103"/>
    </source>
</evidence>
<evidence type="ECO:0000256" key="4">
    <source>
        <dbReference type="ARBA" id="ARBA00022679"/>
    </source>
</evidence>
<keyword evidence="9" id="KW-1185">Reference proteome</keyword>
<dbReference type="InterPro" id="IPR036052">
    <property type="entry name" value="TrpB-like_PALP_sf"/>
</dbReference>
<dbReference type="EMBL" id="FZQP02001226">
    <property type="protein sequence ID" value="VVC92161.1"/>
    <property type="molecule type" value="Genomic_DNA"/>
</dbReference>
<dbReference type="SUPFAM" id="SSF53686">
    <property type="entry name" value="Tryptophan synthase beta subunit-like PLP-dependent enzymes"/>
    <property type="match status" value="3"/>
</dbReference>
<dbReference type="Gene3D" id="3.40.50.1100">
    <property type="match status" value="6"/>
</dbReference>
<dbReference type="GO" id="GO:0016740">
    <property type="term" value="F:transferase activity"/>
    <property type="evidence" value="ECO:0007669"/>
    <property type="project" value="UniProtKB-KW"/>
</dbReference>
<accession>A0A5E4Q497</accession>
<evidence type="ECO:0000256" key="5">
    <source>
        <dbReference type="ARBA" id="ARBA00022898"/>
    </source>
</evidence>
<dbReference type="Proteomes" id="UP000324832">
    <property type="component" value="Unassembled WGS sequence"/>
</dbReference>
<dbReference type="Pfam" id="PF00291">
    <property type="entry name" value="PALP"/>
    <property type="match status" value="3"/>
</dbReference>
<dbReference type="CDD" id="cd01561">
    <property type="entry name" value="CBS_like"/>
    <property type="match status" value="3"/>
</dbReference>
<dbReference type="GO" id="GO:0006535">
    <property type="term" value="P:cysteine biosynthetic process from serine"/>
    <property type="evidence" value="ECO:0007669"/>
    <property type="project" value="InterPro"/>
</dbReference>
<evidence type="ECO:0000256" key="1">
    <source>
        <dbReference type="ARBA" id="ARBA00001933"/>
    </source>
</evidence>
<keyword evidence="5" id="KW-0663">Pyridoxal phosphate</keyword>
<evidence type="ECO:0000256" key="3">
    <source>
        <dbReference type="ARBA" id="ARBA00022605"/>
    </source>
</evidence>
<feature type="domain" description="Tryptophan synthase beta chain-like PALP" evidence="7">
    <location>
        <begin position="282"/>
        <end position="577"/>
    </location>
</feature>
<dbReference type="AlphaFoldDB" id="A0A5E4Q497"/>
<dbReference type="InterPro" id="IPR001216">
    <property type="entry name" value="P-phosphate_BS"/>
</dbReference>
<dbReference type="InterPro" id="IPR001926">
    <property type="entry name" value="TrpB-like_PALP"/>
</dbReference>
<gene>
    <name evidence="8" type="ORF">LSINAPIS_LOCUS4664</name>
</gene>
<evidence type="ECO:0000256" key="6">
    <source>
        <dbReference type="ARBA" id="ARBA00023192"/>
    </source>
</evidence>
<dbReference type="InterPro" id="IPR050214">
    <property type="entry name" value="Cys_Synth/Cystath_Beta-Synth"/>
</dbReference>
<dbReference type="PANTHER" id="PTHR10314">
    <property type="entry name" value="CYSTATHIONINE BETA-SYNTHASE"/>
    <property type="match status" value="1"/>
</dbReference>
<reference evidence="8 9" key="1">
    <citation type="submission" date="2017-07" db="EMBL/GenBank/DDBJ databases">
        <authorList>
            <person name="Talla V."/>
            <person name="Backstrom N."/>
        </authorList>
    </citation>
    <scope>NUCLEOTIDE SEQUENCE [LARGE SCALE GENOMIC DNA]</scope>
</reference>
<proteinExistence type="inferred from homology"/>
<evidence type="ECO:0000313" key="9">
    <source>
        <dbReference type="Proteomes" id="UP000324832"/>
    </source>
</evidence>